<keyword evidence="8 10" id="KW-0464">Manganese</keyword>
<dbReference type="PANTHER" id="PTHR34353:SF2">
    <property type="entry name" value="CRISPR-ASSOCIATED ENDONUCLEASE CAS1 1"/>
    <property type="match status" value="1"/>
</dbReference>
<keyword evidence="3 10" id="KW-0255">Endonuclease</keyword>
<comment type="cofactor">
    <cofactor evidence="10">
        <name>Mg(2+)</name>
        <dbReference type="ChEBI" id="CHEBI:18420"/>
    </cofactor>
    <cofactor evidence="10">
        <name>Mn(2+)</name>
        <dbReference type="ChEBI" id="CHEBI:29035"/>
    </cofactor>
</comment>
<dbReference type="GO" id="GO:0016787">
    <property type="term" value="F:hydrolase activity"/>
    <property type="evidence" value="ECO:0007669"/>
    <property type="project" value="UniProtKB-KW"/>
</dbReference>
<dbReference type="HAMAP" id="MF_01470">
    <property type="entry name" value="Cas1"/>
    <property type="match status" value="1"/>
</dbReference>
<evidence type="ECO:0000256" key="10">
    <source>
        <dbReference type="HAMAP-Rule" id="MF_01470"/>
    </source>
</evidence>
<evidence type="ECO:0000256" key="2">
    <source>
        <dbReference type="ARBA" id="ARBA00022723"/>
    </source>
</evidence>
<proteinExistence type="inferred from homology"/>
<dbReference type="EMBL" id="WPRH01000377">
    <property type="protein sequence ID" value="MVI55388.1"/>
    <property type="molecule type" value="Genomic_DNA"/>
</dbReference>
<keyword evidence="1 10" id="KW-0540">Nuclease</keyword>
<evidence type="ECO:0000256" key="4">
    <source>
        <dbReference type="ARBA" id="ARBA00022801"/>
    </source>
</evidence>
<dbReference type="NCBIfam" id="TIGR03639">
    <property type="entry name" value="cas1_NMENI"/>
    <property type="match status" value="1"/>
</dbReference>
<dbReference type="InterPro" id="IPR019855">
    <property type="entry name" value="CRISPR-assoc_Cas1_NMENI"/>
</dbReference>
<dbReference type="Proteomes" id="UP000434412">
    <property type="component" value="Unassembled WGS sequence"/>
</dbReference>
<evidence type="ECO:0000313" key="11">
    <source>
        <dbReference type="EMBL" id="CRI20520.1"/>
    </source>
</evidence>
<evidence type="ECO:0000256" key="6">
    <source>
        <dbReference type="ARBA" id="ARBA00023118"/>
    </source>
</evidence>
<dbReference type="InterPro" id="IPR002729">
    <property type="entry name" value="CRISPR-assoc_Cas1"/>
</dbReference>
<comment type="subunit">
    <text evidence="9 10">Homodimer, forms a heterotetramer with a Cas2 homodimer.</text>
</comment>
<keyword evidence="4 10" id="KW-0378">Hydrolase</keyword>
<keyword evidence="2 10" id="KW-0479">Metal-binding</keyword>
<dbReference type="PANTHER" id="PTHR34353">
    <property type="entry name" value="CRISPR-ASSOCIATED ENDONUCLEASE CAS1 1"/>
    <property type="match status" value="1"/>
</dbReference>
<comment type="similarity">
    <text evidence="10">Belongs to the CRISPR-associated endonuclease Cas1 family.</text>
</comment>
<evidence type="ECO:0000256" key="8">
    <source>
        <dbReference type="ARBA" id="ARBA00023211"/>
    </source>
</evidence>
<feature type="binding site" evidence="10">
    <location>
        <position position="149"/>
    </location>
    <ligand>
        <name>Mn(2+)</name>
        <dbReference type="ChEBI" id="CHEBI:29035"/>
    </ligand>
</feature>
<reference evidence="15 16" key="2">
    <citation type="submission" date="2019-11" db="EMBL/GenBank/DDBJ databases">
        <title>Implementation of targeted gown and glove precautions to prevent Staphylococcus aureus acquisition in community-based nursing homes.</title>
        <authorList>
            <person name="Stine O.C."/>
        </authorList>
    </citation>
    <scope>NUCLEOTIDE SEQUENCE [LARGE SCALE GENOMIC DNA]</scope>
    <source>
        <strain evidence="13 16">S_2023.LVRQ.AN</strain>
        <strain evidence="12 15">S_4031.LGMP.AI</strain>
    </source>
</reference>
<gene>
    <name evidence="11" type="primary">cas</name>
    <name evidence="10 12" type="synonym">cas1</name>
    <name evidence="11" type="ORF">BN1321_440011</name>
    <name evidence="12" type="ORF">GO793_05885</name>
    <name evidence="13" type="ORF">GO941_04560</name>
</gene>
<evidence type="ECO:0000256" key="7">
    <source>
        <dbReference type="ARBA" id="ARBA00023125"/>
    </source>
</evidence>
<dbReference type="Proteomes" id="UP000433366">
    <property type="component" value="Unassembled WGS sequence"/>
</dbReference>
<evidence type="ECO:0000313" key="14">
    <source>
        <dbReference type="Proteomes" id="UP000039437"/>
    </source>
</evidence>
<dbReference type="GO" id="GO:0051607">
    <property type="term" value="P:defense response to virus"/>
    <property type="evidence" value="ECO:0007669"/>
    <property type="project" value="UniProtKB-UniRule"/>
</dbReference>
<dbReference type="GO" id="GO:0046872">
    <property type="term" value="F:metal ion binding"/>
    <property type="evidence" value="ECO:0007669"/>
    <property type="project" value="UniProtKB-UniRule"/>
</dbReference>
<dbReference type="GO" id="GO:0004520">
    <property type="term" value="F:DNA endonuclease activity"/>
    <property type="evidence" value="ECO:0007669"/>
    <property type="project" value="InterPro"/>
</dbReference>
<accession>A0A0U1MWN5</accession>
<keyword evidence="7 10" id="KW-0238">DNA-binding</keyword>
<keyword evidence="6 10" id="KW-0051">Antiviral defense</keyword>
<dbReference type="EMBL" id="WPVZ01000307">
    <property type="protein sequence ID" value="MVL44762.1"/>
    <property type="molecule type" value="Genomic_DNA"/>
</dbReference>
<evidence type="ECO:0000313" key="16">
    <source>
        <dbReference type="Proteomes" id="UP000434412"/>
    </source>
</evidence>
<dbReference type="GO" id="GO:0003677">
    <property type="term" value="F:DNA binding"/>
    <property type="evidence" value="ECO:0007669"/>
    <property type="project" value="UniProtKB-KW"/>
</dbReference>
<keyword evidence="5 10" id="KW-0460">Magnesium</keyword>
<evidence type="ECO:0000256" key="1">
    <source>
        <dbReference type="ARBA" id="ARBA00022722"/>
    </source>
</evidence>
<dbReference type="InterPro" id="IPR050646">
    <property type="entry name" value="Cas1"/>
</dbReference>
<sequence length="301" mass="35269">MKDVIYVENHYFVTVKENSIKFRNVIDKSEKFYLFEEIEAIIFDHYKSYFSHKLVIKCIENDIAIIFCDKKHSPLTQLISSYGMTHRLQRIQSQFQLSGRTRDRIWKKIVVNKIINQSKCLENNLHNENVKLLVNLAKDVSSGDKSNKEAQAARIYFKDLYGKQFKRGRYNDIINSGLNYGYSILRSFIKKELALHGFEMSLGIKHHSKENPFNLADDIIEVFRPFIDNIVYDIVFKNNINTFDINEKKLLLNVLYEKCIIDKKVVRLLDSIKIVVQSLIKCYDENTPTPLSLPKMIEVGN</sequence>
<evidence type="ECO:0000256" key="9">
    <source>
        <dbReference type="ARBA" id="ARBA00038592"/>
    </source>
</evidence>
<evidence type="ECO:0000256" key="5">
    <source>
        <dbReference type="ARBA" id="ARBA00022842"/>
    </source>
</evidence>
<name>A0A0U1MWN5_STAAU</name>
<dbReference type="Pfam" id="PF01867">
    <property type="entry name" value="Cas_Cas1"/>
    <property type="match status" value="1"/>
</dbReference>
<dbReference type="InterPro" id="IPR042206">
    <property type="entry name" value="CRISPR-assoc_Cas1_C"/>
</dbReference>
<reference evidence="11 14" key="1">
    <citation type="submission" date="2015-04" db="EMBL/GenBank/DDBJ databases">
        <authorList>
            <person name="Syromyatnikov M.Y."/>
            <person name="Popov V.N."/>
        </authorList>
    </citation>
    <scope>NUCLEOTIDE SEQUENCE [LARGE SCALE GENOMIC DNA]</scope>
    <source>
        <strain evidence="11 14">AH1</strain>
    </source>
</reference>
<dbReference type="AlphaFoldDB" id="A0A0U1MWN5"/>
<dbReference type="Proteomes" id="UP000039437">
    <property type="component" value="Unassembled WGS sequence"/>
</dbReference>
<evidence type="ECO:0000313" key="13">
    <source>
        <dbReference type="EMBL" id="MVL44762.1"/>
    </source>
</evidence>
<dbReference type="EMBL" id="CVOQ01000039">
    <property type="protein sequence ID" value="CRI20520.1"/>
    <property type="molecule type" value="Genomic_DNA"/>
</dbReference>
<evidence type="ECO:0000313" key="15">
    <source>
        <dbReference type="Proteomes" id="UP000433366"/>
    </source>
</evidence>
<dbReference type="PATRIC" id="fig|1280.3385.peg.1743"/>
<evidence type="ECO:0000313" key="12">
    <source>
        <dbReference type="EMBL" id="MVI55388.1"/>
    </source>
</evidence>
<protein>
    <recommendedName>
        <fullName evidence="10">CRISPR-associated endonuclease Cas1</fullName>
        <ecNumber evidence="10">3.1.-.-</ecNumber>
    </recommendedName>
</protein>
<feature type="binding site" evidence="10">
    <location>
        <position position="221"/>
    </location>
    <ligand>
        <name>Mn(2+)</name>
        <dbReference type="ChEBI" id="CHEBI:29035"/>
    </ligand>
</feature>
<dbReference type="EC" id="3.1.-.-" evidence="10"/>
<dbReference type="RefSeq" id="WP_000655858.1">
    <property type="nucleotide sequence ID" value="NZ_CP083259.1"/>
</dbReference>
<dbReference type="GeneID" id="66838387"/>
<dbReference type="Gene3D" id="1.20.120.920">
    <property type="entry name" value="CRISPR-associated endonuclease Cas1, C-terminal domain"/>
    <property type="match status" value="1"/>
</dbReference>
<dbReference type="CDD" id="cd09720">
    <property type="entry name" value="Cas1_II"/>
    <property type="match status" value="1"/>
</dbReference>
<dbReference type="NCBIfam" id="TIGR00287">
    <property type="entry name" value="cas1"/>
    <property type="match status" value="1"/>
</dbReference>
<organism evidence="11 14">
    <name type="scientific">Staphylococcus aureus</name>
    <dbReference type="NCBI Taxonomy" id="1280"/>
    <lineage>
        <taxon>Bacteria</taxon>
        <taxon>Bacillati</taxon>
        <taxon>Bacillota</taxon>
        <taxon>Bacilli</taxon>
        <taxon>Bacillales</taxon>
        <taxon>Staphylococcaceae</taxon>
        <taxon>Staphylococcus</taxon>
    </lineage>
</organism>
<feature type="binding site" evidence="10">
    <location>
        <position position="206"/>
    </location>
    <ligand>
        <name>Mn(2+)</name>
        <dbReference type="ChEBI" id="CHEBI:29035"/>
    </ligand>
</feature>
<evidence type="ECO:0000256" key="3">
    <source>
        <dbReference type="ARBA" id="ARBA00022759"/>
    </source>
</evidence>
<comment type="function">
    <text evidence="10">CRISPR (clustered regularly interspaced short palindromic repeat), is an adaptive immune system that provides protection against mobile genetic elements (viruses, transposable elements and conjugative plasmids). CRISPR clusters contain spacers, sequences complementary to antecedent mobile elements, and target invading nucleic acids. CRISPR clusters are transcribed and processed into CRISPR RNA (crRNA). Acts as a dsDNA endonuclease. Involved in the integration of spacer DNA into the CRISPR cassette.</text>
</comment>
<dbReference type="GO" id="GO:0043571">
    <property type="term" value="P:maintenance of CRISPR repeat elements"/>
    <property type="evidence" value="ECO:0007669"/>
    <property type="project" value="UniProtKB-UniRule"/>
</dbReference>